<name>A0A2N6LMF4_9CYAN</name>
<evidence type="ECO:0000313" key="2">
    <source>
        <dbReference type="Proteomes" id="UP000235081"/>
    </source>
</evidence>
<sequence>MGYCLQPGDKLKENRCRRALRGFGAGYTDEHRWIVGWVLSLSLIPGSRSPIPDFLETKSLDFLDF</sequence>
<gene>
    <name evidence="1" type="ORF">CEN46_03605</name>
</gene>
<protein>
    <submittedName>
        <fullName evidence="1">Uncharacterized protein</fullName>
    </submittedName>
</protein>
<accession>A0A2N6LMF4</accession>
<proteinExistence type="predicted"/>
<dbReference type="Proteomes" id="UP000235081">
    <property type="component" value="Unassembled WGS sequence"/>
</dbReference>
<organism evidence="1 2">
    <name type="scientific">Fischerella thermalis CCMEE 5318</name>
    <dbReference type="NCBI Taxonomy" id="2019666"/>
    <lineage>
        <taxon>Bacteria</taxon>
        <taxon>Bacillati</taxon>
        <taxon>Cyanobacteriota</taxon>
        <taxon>Cyanophyceae</taxon>
        <taxon>Nostocales</taxon>
        <taxon>Hapalosiphonaceae</taxon>
        <taxon>Fischerella</taxon>
    </lineage>
</organism>
<dbReference type="AlphaFoldDB" id="A0A2N6LMF4"/>
<evidence type="ECO:0000313" key="1">
    <source>
        <dbReference type="EMBL" id="PMB26487.1"/>
    </source>
</evidence>
<reference evidence="1 2" key="1">
    <citation type="submission" date="2017-07" db="EMBL/GenBank/DDBJ databases">
        <title>Genomes of Fischerella (Mastigocladus) sp. strains.</title>
        <authorList>
            <person name="Miller S.R."/>
        </authorList>
    </citation>
    <scope>NUCLEOTIDE SEQUENCE [LARGE SCALE GENOMIC DNA]</scope>
    <source>
        <strain evidence="1 2">CCMEE 5318</strain>
    </source>
</reference>
<dbReference type="EMBL" id="NMQE01000094">
    <property type="protein sequence ID" value="PMB26487.1"/>
    <property type="molecule type" value="Genomic_DNA"/>
</dbReference>
<comment type="caution">
    <text evidence="1">The sequence shown here is derived from an EMBL/GenBank/DDBJ whole genome shotgun (WGS) entry which is preliminary data.</text>
</comment>